<keyword evidence="4" id="KW-1003">Cell membrane</keyword>
<reference evidence="12" key="1">
    <citation type="journal article" date="2019" name="Int. J. Syst. Evol. Microbiol.">
        <title>The Global Catalogue of Microorganisms (GCM) 10K type strain sequencing project: providing services to taxonomists for standard genome sequencing and annotation.</title>
        <authorList>
            <consortium name="The Broad Institute Genomics Platform"/>
            <consortium name="The Broad Institute Genome Sequencing Center for Infectious Disease"/>
            <person name="Wu L."/>
            <person name="Ma J."/>
        </authorList>
    </citation>
    <scope>NUCLEOTIDE SEQUENCE [LARGE SCALE GENOMIC DNA]</scope>
    <source>
        <strain evidence="12">CGMCC 1.18575</strain>
    </source>
</reference>
<dbReference type="Proteomes" id="UP001596113">
    <property type="component" value="Unassembled WGS sequence"/>
</dbReference>
<dbReference type="EMBL" id="JBHSMI010000023">
    <property type="protein sequence ID" value="MFC5403341.1"/>
    <property type="molecule type" value="Genomic_DNA"/>
</dbReference>
<dbReference type="PANTHER" id="PTHR23535">
    <property type="entry name" value="SUGAR EFFLUX TRANSPORTER A-RELATED"/>
    <property type="match status" value="1"/>
</dbReference>
<dbReference type="PANTHER" id="PTHR23535:SF2">
    <property type="entry name" value="SUGAR EFFLUX TRANSPORTER A-RELATED"/>
    <property type="match status" value="1"/>
</dbReference>
<dbReference type="PROSITE" id="PS50850">
    <property type="entry name" value="MFS"/>
    <property type="match status" value="1"/>
</dbReference>
<evidence type="ECO:0000256" key="8">
    <source>
        <dbReference type="ARBA" id="ARBA00023136"/>
    </source>
</evidence>
<dbReference type="RefSeq" id="WP_378132602.1">
    <property type="nucleotide sequence ID" value="NZ_JBHSMI010000023.1"/>
</dbReference>
<dbReference type="InterPro" id="IPR020846">
    <property type="entry name" value="MFS_dom"/>
</dbReference>
<feature type="transmembrane region" description="Helical" evidence="9">
    <location>
        <begin position="87"/>
        <end position="106"/>
    </location>
</feature>
<evidence type="ECO:0000256" key="5">
    <source>
        <dbReference type="ARBA" id="ARBA00022597"/>
    </source>
</evidence>
<gene>
    <name evidence="11" type="ORF">ACFPOF_11430</name>
</gene>
<dbReference type="InterPro" id="IPR011701">
    <property type="entry name" value="MFS"/>
</dbReference>
<evidence type="ECO:0000256" key="6">
    <source>
        <dbReference type="ARBA" id="ARBA00022692"/>
    </source>
</evidence>
<evidence type="ECO:0000313" key="11">
    <source>
        <dbReference type="EMBL" id="MFC5403341.1"/>
    </source>
</evidence>
<keyword evidence="6 9" id="KW-0812">Transmembrane</keyword>
<dbReference type="Gene3D" id="1.20.1250.20">
    <property type="entry name" value="MFS general substrate transporter like domains"/>
    <property type="match status" value="1"/>
</dbReference>
<evidence type="ECO:0000256" key="4">
    <source>
        <dbReference type="ARBA" id="ARBA00022475"/>
    </source>
</evidence>
<evidence type="ECO:0000256" key="3">
    <source>
        <dbReference type="ARBA" id="ARBA00022448"/>
    </source>
</evidence>
<evidence type="ECO:0000313" key="12">
    <source>
        <dbReference type="Proteomes" id="UP001596113"/>
    </source>
</evidence>
<feature type="transmembrane region" description="Helical" evidence="9">
    <location>
        <begin position="21"/>
        <end position="43"/>
    </location>
</feature>
<name>A0ABW0HQG6_9BACL</name>
<evidence type="ECO:0000256" key="1">
    <source>
        <dbReference type="ARBA" id="ARBA00004651"/>
    </source>
</evidence>
<keyword evidence="3" id="KW-0813">Transport</keyword>
<sequence length="213" mass="23310">MSHPFSGLKSQALRMFQVQGFPPLIVINLMVGISLSFVVPFNSLFGIDEVGMSNAAFGIFMTVSAIANIVISTYMGKISDGKMERRTVILIAAVAAVVGYTLFAYARNYYVLLILSSIVLGVASSSSSQIFAYARETLSKSELPPKDAPFYMNVFRKFFALSWTVGPALEGGQSTAHTTWRGVRLHLFHAAVLHNRDLASVCNSDFQRSSHLD</sequence>
<dbReference type="Pfam" id="PF07690">
    <property type="entry name" value="MFS_1"/>
    <property type="match status" value="1"/>
</dbReference>
<evidence type="ECO:0000256" key="7">
    <source>
        <dbReference type="ARBA" id="ARBA00022989"/>
    </source>
</evidence>
<evidence type="ECO:0000256" key="2">
    <source>
        <dbReference type="ARBA" id="ARBA00006523"/>
    </source>
</evidence>
<keyword evidence="8 9" id="KW-0472">Membrane</keyword>
<comment type="similarity">
    <text evidence="2">Belongs to the major facilitator superfamily. Set transporter family.</text>
</comment>
<feature type="domain" description="Major facilitator superfamily (MFS) profile" evidence="10">
    <location>
        <begin position="20"/>
        <end position="213"/>
    </location>
</feature>
<keyword evidence="7 9" id="KW-1133">Transmembrane helix</keyword>
<proteinExistence type="inferred from homology"/>
<keyword evidence="5" id="KW-0762">Sugar transport</keyword>
<protein>
    <submittedName>
        <fullName evidence="11">MFS transporter</fullName>
    </submittedName>
</protein>
<comment type="caution">
    <text evidence="11">The sequence shown here is derived from an EMBL/GenBank/DDBJ whole genome shotgun (WGS) entry which is preliminary data.</text>
</comment>
<accession>A0ABW0HQG6</accession>
<feature type="transmembrane region" description="Helical" evidence="9">
    <location>
        <begin position="112"/>
        <end position="134"/>
    </location>
</feature>
<organism evidence="11 12">
    <name type="scientific">Cohnella soli</name>
    <dbReference type="NCBI Taxonomy" id="425005"/>
    <lineage>
        <taxon>Bacteria</taxon>
        <taxon>Bacillati</taxon>
        <taxon>Bacillota</taxon>
        <taxon>Bacilli</taxon>
        <taxon>Bacillales</taxon>
        <taxon>Paenibacillaceae</taxon>
        <taxon>Cohnella</taxon>
    </lineage>
</organism>
<dbReference type="InterPro" id="IPR036259">
    <property type="entry name" value="MFS_trans_sf"/>
</dbReference>
<evidence type="ECO:0000259" key="10">
    <source>
        <dbReference type="PROSITE" id="PS50850"/>
    </source>
</evidence>
<feature type="transmembrane region" description="Helical" evidence="9">
    <location>
        <begin position="55"/>
        <end position="75"/>
    </location>
</feature>
<comment type="subcellular location">
    <subcellularLocation>
        <location evidence="1">Cell membrane</location>
        <topology evidence="1">Multi-pass membrane protein</topology>
    </subcellularLocation>
</comment>
<dbReference type="SUPFAM" id="SSF103473">
    <property type="entry name" value="MFS general substrate transporter"/>
    <property type="match status" value="1"/>
</dbReference>
<keyword evidence="12" id="KW-1185">Reference proteome</keyword>
<evidence type="ECO:0000256" key="9">
    <source>
        <dbReference type="SAM" id="Phobius"/>
    </source>
</evidence>